<dbReference type="Proteomes" id="UP000631114">
    <property type="component" value="Unassembled WGS sequence"/>
</dbReference>
<evidence type="ECO:0000256" key="3">
    <source>
        <dbReference type="ARBA" id="ARBA00023002"/>
    </source>
</evidence>
<dbReference type="Pfam" id="PF00067">
    <property type="entry name" value="p450"/>
    <property type="match status" value="1"/>
</dbReference>
<keyword evidence="2 5" id="KW-0479">Metal-binding</keyword>
<gene>
    <name evidence="6" type="ORF">IFM89_016016</name>
</gene>
<dbReference type="InterPro" id="IPR036396">
    <property type="entry name" value="Cyt_P450_sf"/>
</dbReference>
<organism evidence="6 7">
    <name type="scientific">Coptis chinensis</name>
    <dbReference type="NCBI Taxonomy" id="261450"/>
    <lineage>
        <taxon>Eukaryota</taxon>
        <taxon>Viridiplantae</taxon>
        <taxon>Streptophyta</taxon>
        <taxon>Embryophyta</taxon>
        <taxon>Tracheophyta</taxon>
        <taxon>Spermatophyta</taxon>
        <taxon>Magnoliopsida</taxon>
        <taxon>Ranunculales</taxon>
        <taxon>Ranunculaceae</taxon>
        <taxon>Coptidoideae</taxon>
        <taxon>Coptis</taxon>
    </lineage>
</organism>
<evidence type="ECO:0008006" key="8">
    <source>
        <dbReference type="Google" id="ProtNLM"/>
    </source>
</evidence>
<evidence type="ECO:0000313" key="7">
    <source>
        <dbReference type="Proteomes" id="UP000631114"/>
    </source>
</evidence>
<comment type="similarity">
    <text evidence="1">Belongs to the cytochrome P450 family.</text>
</comment>
<evidence type="ECO:0000256" key="1">
    <source>
        <dbReference type="ARBA" id="ARBA00010617"/>
    </source>
</evidence>
<dbReference type="InterPro" id="IPR002403">
    <property type="entry name" value="Cyt_P450_E_grp-IV"/>
</dbReference>
<keyword evidence="7" id="KW-1185">Reference proteome</keyword>
<evidence type="ECO:0000256" key="4">
    <source>
        <dbReference type="ARBA" id="ARBA00023004"/>
    </source>
</evidence>
<evidence type="ECO:0000256" key="5">
    <source>
        <dbReference type="PIRSR" id="PIRSR602403-1"/>
    </source>
</evidence>
<keyword evidence="5" id="KW-0349">Heme</keyword>
<dbReference type="GO" id="GO:0005506">
    <property type="term" value="F:iron ion binding"/>
    <property type="evidence" value="ECO:0007669"/>
    <property type="project" value="InterPro"/>
</dbReference>
<evidence type="ECO:0000313" key="6">
    <source>
        <dbReference type="EMBL" id="KAF9592565.1"/>
    </source>
</evidence>
<comment type="cofactor">
    <cofactor evidence="5">
        <name>heme</name>
        <dbReference type="ChEBI" id="CHEBI:30413"/>
    </cofactor>
</comment>
<feature type="binding site" description="axial binding residue" evidence="5">
    <location>
        <position position="124"/>
    </location>
    <ligand>
        <name>heme</name>
        <dbReference type="ChEBI" id="CHEBI:30413"/>
    </ligand>
    <ligandPart>
        <name>Fe</name>
        <dbReference type="ChEBI" id="CHEBI:18248"/>
    </ligandPart>
</feature>
<sequence>VFGALEGVSELMFRKGLMLKEIFLKNNRMCTLPHLQEKVATVTEFLEKVTITHVLDKMQYLHAALSEALRLHHPVPTTYAIGPMKYIWGKDAEKYRPERWIDEDGWCHIETFQVHSLPVGPPMCAGKEFAYSQMKVFTSIMLNLFGFKLWEKKKPINYQTMITLHIDGPLKLRASPKV</sequence>
<reference evidence="6 7" key="1">
    <citation type="submission" date="2020-10" db="EMBL/GenBank/DDBJ databases">
        <title>The Coptis chinensis genome and diversification of protoberbering-type alkaloids.</title>
        <authorList>
            <person name="Wang B."/>
            <person name="Shu S."/>
            <person name="Song C."/>
            <person name="Liu Y."/>
        </authorList>
    </citation>
    <scope>NUCLEOTIDE SEQUENCE [LARGE SCALE GENOMIC DNA]</scope>
    <source>
        <strain evidence="6">HL-2020</strain>
        <tissue evidence="6">Leaf</tissue>
    </source>
</reference>
<comment type="caution">
    <text evidence="6">The sequence shown here is derived from an EMBL/GenBank/DDBJ whole genome shotgun (WGS) entry which is preliminary data.</text>
</comment>
<dbReference type="GO" id="GO:0004497">
    <property type="term" value="F:monooxygenase activity"/>
    <property type="evidence" value="ECO:0007669"/>
    <property type="project" value="InterPro"/>
</dbReference>
<name>A0A835H384_9MAGN</name>
<dbReference type="PRINTS" id="PR00465">
    <property type="entry name" value="EP450IV"/>
</dbReference>
<dbReference type="GO" id="GO:0020037">
    <property type="term" value="F:heme binding"/>
    <property type="evidence" value="ECO:0007669"/>
    <property type="project" value="InterPro"/>
</dbReference>
<proteinExistence type="inferred from homology"/>
<accession>A0A835H384</accession>
<dbReference type="GO" id="GO:0016705">
    <property type="term" value="F:oxidoreductase activity, acting on paired donors, with incorporation or reduction of molecular oxygen"/>
    <property type="evidence" value="ECO:0007669"/>
    <property type="project" value="InterPro"/>
</dbReference>
<keyword evidence="4 5" id="KW-0408">Iron</keyword>
<dbReference type="AlphaFoldDB" id="A0A835H384"/>
<evidence type="ECO:0000256" key="2">
    <source>
        <dbReference type="ARBA" id="ARBA00022723"/>
    </source>
</evidence>
<dbReference type="InterPro" id="IPR001128">
    <property type="entry name" value="Cyt_P450"/>
</dbReference>
<dbReference type="EMBL" id="JADFTS010000008">
    <property type="protein sequence ID" value="KAF9592565.1"/>
    <property type="molecule type" value="Genomic_DNA"/>
</dbReference>
<feature type="non-terminal residue" evidence="6">
    <location>
        <position position="178"/>
    </location>
</feature>
<dbReference type="OrthoDB" id="1470350at2759"/>
<dbReference type="Gene3D" id="1.10.630.10">
    <property type="entry name" value="Cytochrome P450"/>
    <property type="match status" value="1"/>
</dbReference>
<dbReference type="SUPFAM" id="SSF48264">
    <property type="entry name" value="Cytochrome P450"/>
    <property type="match status" value="1"/>
</dbReference>
<dbReference type="GO" id="GO:0044550">
    <property type="term" value="P:secondary metabolite biosynthetic process"/>
    <property type="evidence" value="ECO:0007669"/>
    <property type="project" value="UniProtKB-ARBA"/>
</dbReference>
<dbReference type="PANTHER" id="PTHR24296">
    <property type="entry name" value="CYTOCHROME P450"/>
    <property type="match status" value="1"/>
</dbReference>
<protein>
    <recommendedName>
        <fullName evidence="8">Cytochrome P450</fullName>
    </recommendedName>
</protein>
<keyword evidence="3" id="KW-0560">Oxidoreductase</keyword>